<dbReference type="InterPro" id="IPR025255">
    <property type="entry name" value="DUF4202"/>
</dbReference>
<accession>A0A2D6M0U6</accession>
<reference evidence="2" key="1">
    <citation type="submission" date="2017-09" db="EMBL/GenBank/DDBJ databases">
        <title>The Reconstruction of 2,631 Draft Metagenome-Assembled Genomes from the Global Oceans.</title>
        <authorList>
            <person name="Tully B.J."/>
            <person name="Graham E.D."/>
            <person name="Heidelberg J.F."/>
        </authorList>
    </citation>
    <scope>NUCLEOTIDE SEQUENCE [LARGE SCALE GENOMIC DNA]</scope>
</reference>
<protein>
    <recommendedName>
        <fullName evidence="3">HD domain-containing protein</fullName>
    </recommendedName>
</protein>
<dbReference type="Gene3D" id="1.10.3210.10">
    <property type="entry name" value="Hypothetical protein af1432"/>
    <property type="match status" value="1"/>
</dbReference>
<evidence type="ECO:0008006" key="3">
    <source>
        <dbReference type="Google" id="ProtNLM"/>
    </source>
</evidence>
<sequence>MLKKVEQFVKEAFEKSATGKSIAHFENTVYWIRQLRPDADEPIIIAAFAHDIARAFRKTNTEQTFKTKEFNDPAILEEHQKEGAIIISRFLKKEGYEQEKIERIKNMIGKHEVGGDAESNLIKDADSLSYFETNAIKHVGLAKTLGTEKVRKKMAWMFERISSPKAKEIAKPFYEKTRARLKNIY</sequence>
<proteinExistence type="predicted"/>
<gene>
    <name evidence="1" type="ORF">CL943_01950</name>
</gene>
<evidence type="ECO:0000313" key="2">
    <source>
        <dbReference type="Proteomes" id="UP000226592"/>
    </source>
</evidence>
<organism evidence="1 2">
    <name type="scientific">Candidatus Iainarchaeum sp</name>
    <dbReference type="NCBI Taxonomy" id="3101447"/>
    <lineage>
        <taxon>Archaea</taxon>
        <taxon>Candidatus Iainarchaeota</taxon>
        <taxon>Candidatus Iainarchaeia</taxon>
        <taxon>Candidatus Iainarchaeales</taxon>
        <taxon>Candidatus Iainarchaeaceae</taxon>
        <taxon>Candidatus Iainarchaeum</taxon>
    </lineage>
</organism>
<dbReference type="Pfam" id="PF13875">
    <property type="entry name" value="DUF4202"/>
    <property type="match status" value="1"/>
</dbReference>
<evidence type="ECO:0000313" key="1">
    <source>
        <dbReference type="EMBL" id="MAG22050.1"/>
    </source>
</evidence>
<dbReference type="AlphaFoldDB" id="A0A2D6M0U6"/>
<dbReference type="Proteomes" id="UP000226592">
    <property type="component" value="Unassembled WGS sequence"/>
</dbReference>
<comment type="caution">
    <text evidence="1">The sequence shown here is derived from an EMBL/GenBank/DDBJ whole genome shotgun (WGS) entry which is preliminary data.</text>
</comment>
<dbReference type="SUPFAM" id="SSF109604">
    <property type="entry name" value="HD-domain/PDEase-like"/>
    <property type="match status" value="1"/>
</dbReference>
<name>A0A2D6M0U6_9ARCH</name>
<dbReference type="EMBL" id="NZBU01000005">
    <property type="protein sequence ID" value="MAG22050.1"/>
    <property type="molecule type" value="Genomic_DNA"/>
</dbReference>